<dbReference type="EMBL" id="MLJW01000040">
    <property type="protein sequence ID" value="OIR06930.1"/>
    <property type="molecule type" value="Genomic_DNA"/>
</dbReference>
<proteinExistence type="predicted"/>
<dbReference type="AlphaFoldDB" id="A0A1J5SF31"/>
<evidence type="ECO:0000313" key="1">
    <source>
        <dbReference type="EMBL" id="OIR06930.1"/>
    </source>
</evidence>
<gene>
    <name evidence="1" type="ORF">GALL_108360</name>
</gene>
<accession>A0A1J5SF31</accession>
<evidence type="ECO:0008006" key="2">
    <source>
        <dbReference type="Google" id="ProtNLM"/>
    </source>
</evidence>
<reference evidence="1" key="1">
    <citation type="submission" date="2016-10" db="EMBL/GenBank/DDBJ databases">
        <title>Sequence of Gallionella enrichment culture.</title>
        <authorList>
            <person name="Poehlein A."/>
            <person name="Muehling M."/>
            <person name="Daniel R."/>
        </authorList>
    </citation>
    <scope>NUCLEOTIDE SEQUENCE</scope>
</reference>
<sequence>MKRVLLFTVSLSYIFLSSCVTTKIVNSWKPKDIRAPLNYKRILVVGNFKTEDQQIRTRMELQLVTDLIKNGYEAVSSVKQFGAIPLDTLSIDEKFHNGTFDAIIILTMLYKSPPPQPKTFYRVMTKEEVAREFEEGWRSQKRLENLSYHTPAEFNTPDTKYLFETMLLTFNGNNVVLLYKARSSSFNPLNKNAMVHGYAKMVVKDLIKEGVLQKKNK</sequence>
<comment type="caution">
    <text evidence="1">The sequence shown here is derived from an EMBL/GenBank/DDBJ whole genome shotgun (WGS) entry which is preliminary data.</text>
</comment>
<organism evidence="1">
    <name type="scientific">mine drainage metagenome</name>
    <dbReference type="NCBI Taxonomy" id="410659"/>
    <lineage>
        <taxon>unclassified sequences</taxon>
        <taxon>metagenomes</taxon>
        <taxon>ecological metagenomes</taxon>
    </lineage>
</organism>
<protein>
    <recommendedName>
        <fullName evidence="2">Lipoprotein</fullName>
    </recommendedName>
</protein>
<name>A0A1J5SF31_9ZZZZ</name>
<dbReference type="PROSITE" id="PS51257">
    <property type="entry name" value="PROKAR_LIPOPROTEIN"/>
    <property type="match status" value="1"/>
</dbReference>